<evidence type="ECO:0000256" key="10">
    <source>
        <dbReference type="ARBA" id="ARBA00047475"/>
    </source>
</evidence>
<keyword evidence="12" id="KW-1185">Reference proteome</keyword>
<dbReference type="CDD" id="cd03784">
    <property type="entry name" value="GT1_Gtf-like"/>
    <property type="match status" value="1"/>
</dbReference>
<dbReference type="EC" id="2.4.1.17" evidence="3"/>
<dbReference type="PANTHER" id="PTHR48043:SF23">
    <property type="entry name" value="UDP-GLUCURONOSYLTRANSFERASE"/>
    <property type="match status" value="1"/>
</dbReference>
<evidence type="ECO:0000313" key="11">
    <source>
        <dbReference type="EMBL" id="GMS92584.1"/>
    </source>
</evidence>
<dbReference type="InterPro" id="IPR050271">
    <property type="entry name" value="UDP-glycosyltransferase"/>
</dbReference>
<organism evidence="11 12">
    <name type="scientific">Pristionchus entomophagus</name>
    <dbReference type="NCBI Taxonomy" id="358040"/>
    <lineage>
        <taxon>Eukaryota</taxon>
        <taxon>Metazoa</taxon>
        <taxon>Ecdysozoa</taxon>
        <taxon>Nematoda</taxon>
        <taxon>Chromadorea</taxon>
        <taxon>Rhabditida</taxon>
        <taxon>Rhabditina</taxon>
        <taxon>Diplogasteromorpha</taxon>
        <taxon>Diplogasteroidea</taxon>
        <taxon>Neodiplogasteridae</taxon>
        <taxon>Pristionchus</taxon>
    </lineage>
</organism>
<dbReference type="Proteomes" id="UP001432027">
    <property type="component" value="Unassembled WGS sequence"/>
</dbReference>
<dbReference type="Pfam" id="PF00201">
    <property type="entry name" value="UDPGT"/>
    <property type="match status" value="1"/>
</dbReference>
<evidence type="ECO:0000256" key="9">
    <source>
        <dbReference type="ARBA" id="ARBA00023136"/>
    </source>
</evidence>
<evidence type="ECO:0000256" key="6">
    <source>
        <dbReference type="ARBA" id="ARBA00022692"/>
    </source>
</evidence>
<evidence type="ECO:0000256" key="7">
    <source>
        <dbReference type="ARBA" id="ARBA00022729"/>
    </source>
</evidence>
<evidence type="ECO:0000256" key="8">
    <source>
        <dbReference type="ARBA" id="ARBA00022989"/>
    </source>
</evidence>
<name>A0AAV5TB95_9BILA</name>
<proteinExistence type="inferred from homology"/>
<evidence type="ECO:0000256" key="5">
    <source>
        <dbReference type="ARBA" id="ARBA00022679"/>
    </source>
</evidence>
<reference evidence="11" key="1">
    <citation type="submission" date="2023-10" db="EMBL/GenBank/DDBJ databases">
        <title>Genome assembly of Pristionchus species.</title>
        <authorList>
            <person name="Yoshida K."/>
            <person name="Sommer R.J."/>
        </authorList>
    </citation>
    <scope>NUCLEOTIDE SEQUENCE</scope>
    <source>
        <strain evidence="11">RS0144</strain>
    </source>
</reference>
<evidence type="ECO:0000256" key="3">
    <source>
        <dbReference type="ARBA" id="ARBA00012544"/>
    </source>
</evidence>
<evidence type="ECO:0000256" key="4">
    <source>
        <dbReference type="ARBA" id="ARBA00022676"/>
    </source>
</evidence>
<evidence type="ECO:0000256" key="2">
    <source>
        <dbReference type="ARBA" id="ARBA00009995"/>
    </source>
</evidence>
<dbReference type="InterPro" id="IPR002213">
    <property type="entry name" value="UDP_glucos_trans"/>
</dbReference>
<keyword evidence="9" id="KW-0472">Membrane</keyword>
<accession>A0AAV5TB95</accession>
<evidence type="ECO:0000256" key="1">
    <source>
        <dbReference type="ARBA" id="ARBA00004167"/>
    </source>
</evidence>
<dbReference type="EMBL" id="BTSX01000004">
    <property type="protein sequence ID" value="GMS92584.1"/>
    <property type="molecule type" value="Genomic_DNA"/>
</dbReference>
<keyword evidence="4" id="KW-0328">Glycosyltransferase</keyword>
<dbReference type="SUPFAM" id="SSF53756">
    <property type="entry name" value="UDP-Glycosyltransferase/glycogen phosphorylase"/>
    <property type="match status" value="1"/>
</dbReference>
<dbReference type="FunFam" id="3.40.50.2000:FF:000038">
    <property type="entry name" value="UDP-GlucuronosylTransferase"/>
    <property type="match status" value="1"/>
</dbReference>
<dbReference type="PANTHER" id="PTHR48043">
    <property type="entry name" value="EG:EG0003.4 PROTEIN-RELATED"/>
    <property type="match status" value="1"/>
</dbReference>
<protein>
    <recommendedName>
        <fullName evidence="3">glucuronosyltransferase</fullName>
        <ecNumber evidence="3">2.4.1.17</ecNumber>
    </recommendedName>
</protein>
<sequence>RMRLPVFVFPFIVVDSYKILVYNSKFGHSHSTFLGQISDILVDAGHNVTSLLPIINPAIADGTSKSLKIHVEADPVIREFYEKEQQVNFFDIGMFHPMIPFIVGTMFANDFGRTCKKVVEEPGLIERLRAEKYDVMIVENFDICGIGISHAIAPKSVIGSTSTFLFGWQLDEFGIETAVSYRPNLVTSDLDVHSVVSRFWNAYAELGGRLGFWFKRRAVNNVLSEHFGADYPTIAEQSSNVALVLTNSEPLIESAAPTTSRVVNVAGIGAKAAKPLDEYWEGILTQRARTVLLSFGSVAKSKHLPEESKRGILKAISQFPETTFIWKYEDLIDEFARETAKVANVVMTMWMPQVDILNHKNLVLFITHGGMGSTHETALRGVPGLFIPIFFDQPRNAGMMEFNGLGRVYDKFELHDDEKLTEAIREVLENDKFRDNARRISQMLARKPFTPRELLIKHVEFVAEFGPSSALRPQSLDMSSVEYHNLDLIAASSLASFLFLY</sequence>
<comment type="subcellular location">
    <subcellularLocation>
        <location evidence="1">Membrane</location>
        <topology evidence="1">Single-pass membrane protein</topology>
    </subcellularLocation>
</comment>
<keyword evidence="7" id="KW-0732">Signal</keyword>
<dbReference type="GO" id="GO:0015020">
    <property type="term" value="F:glucuronosyltransferase activity"/>
    <property type="evidence" value="ECO:0007669"/>
    <property type="project" value="UniProtKB-EC"/>
</dbReference>
<comment type="caution">
    <text evidence="11">The sequence shown here is derived from an EMBL/GenBank/DDBJ whole genome shotgun (WGS) entry which is preliminary data.</text>
</comment>
<feature type="non-terminal residue" evidence="11">
    <location>
        <position position="1"/>
    </location>
</feature>
<comment type="catalytic activity">
    <reaction evidence="10">
        <text>glucuronate acceptor + UDP-alpha-D-glucuronate = acceptor beta-D-glucuronoside + UDP + H(+)</text>
        <dbReference type="Rhea" id="RHEA:21032"/>
        <dbReference type="ChEBI" id="CHEBI:15378"/>
        <dbReference type="ChEBI" id="CHEBI:58052"/>
        <dbReference type="ChEBI" id="CHEBI:58223"/>
        <dbReference type="ChEBI" id="CHEBI:132367"/>
        <dbReference type="ChEBI" id="CHEBI:132368"/>
        <dbReference type="EC" id="2.4.1.17"/>
    </reaction>
</comment>
<keyword evidence="5" id="KW-0808">Transferase</keyword>
<keyword evidence="8" id="KW-1133">Transmembrane helix</keyword>
<dbReference type="AlphaFoldDB" id="A0AAV5TB95"/>
<dbReference type="Gene3D" id="3.40.50.2000">
    <property type="entry name" value="Glycogen Phosphorylase B"/>
    <property type="match status" value="1"/>
</dbReference>
<comment type="similarity">
    <text evidence="2">Belongs to the UDP-glycosyltransferase family.</text>
</comment>
<gene>
    <name evidence="11" type="ORF">PENTCL1PPCAC_14759</name>
</gene>
<dbReference type="GO" id="GO:0016020">
    <property type="term" value="C:membrane"/>
    <property type="evidence" value="ECO:0007669"/>
    <property type="project" value="UniProtKB-SubCell"/>
</dbReference>
<feature type="non-terminal residue" evidence="11">
    <location>
        <position position="501"/>
    </location>
</feature>
<keyword evidence="6" id="KW-0812">Transmembrane</keyword>
<evidence type="ECO:0000313" key="12">
    <source>
        <dbReference type="Proteomes" id="UP001432027"/>
    </source>
</evidence>